<dbReference type="AlphaFoldDB" id="A0AAQ4DF84"/>
<keyword evidence="2" id="KW-1185">Reference proteome</keyword>
<comment type="caution">
    <text evidence="1">The sequence shown here is derived from an EMBL/GenBank/DDBJ whole genome shotgun (WGS) entry which is preliminary data.</text>
</comment>
<organism evidence="1 2">
    <name type="scientific">Amblyomma americanum</name>
    <name type="common">Lone star tick</name>
    <dbReference type="NCBI Taxonomy" id="6943"/>
    <lineage>
        <taxon>Eukaryota</taxon>
        <taxon>Metazoa</taxon>
        <taxon>Ecdysozoa</taxon>
        <taxon>Arthropoda</taxon>
        <taxon>Chelicerata</taxon>
        <taxon>Arachnida</taxon>
        <taxon>Acari</taxon>
        <taxon>Parasitiformes</taxon>
        <taxon>Ixodida</taxon>
        <taxon>Ixodoidea</taxon>
        <taxon>Ixodidae</taxon>
        <taxon>Amblyomminae</taxon>
        <taxon>Amblyomma</taxon>
    </lineage>
</organism>
<evidence type="ECO:0000313" key="2">
    <source>
        <dbReference type="Proteomes" id="UP001321473"/>
    </source>
</evidence>
<sequence>MAAKLQLAQLDMLVYNITSWHQPLNDSDIMFEHRTQPFVHEVQCLAAGIKNCPENDNELDEWDFVV</sequence>
<dbReference type="EMBL" id="JARKHS020031518">
    <property type="protein sequence ID" value="KAK8761124.1"/>
    <property type="molecule type" value="Genomic_DNA"/>
</dbReference>
<dbReference type="Proteomes" id="UP001321473">
    <property type="component" value="Unassembled WGS sequence"/>
</dbReference>
<protein>
    <submittedName>
        <fullName evidence="1">Uncharacterized protein</fullName>
    </submittedName>
</protein>
<evidence type="ECO:0000313" key="1">
    <source>
        <dbReference type="EMBL" id="KAK8761124.1"/>
    </source>
</evidence>
<proteinExistence type="predicted"/>
<name>A0AAQ4DF84_AMBAM</name>
<gene>
    <name evidence="1" type="ORF">V5799_027610</name>
</gene>
<accession>A0AAQ4DF84</accession>
<reference evidence="1 2" key="1">
    <citation type="journal article" date="2023" name="Arcadia Sci">
        <title>De novo assembly of a long-read Amblyomma americanum tick genome.</title>
        <authorList>
            <person name="Chou S."/>
            <person name="Poskanzer K.E."/>
            <person name="Rollins M."/>
            <person name="Thuy-Boun P.S."/>
        </authorList>
    </citation>
    <scope>NUCLEOTIDE SEQUENCE [LARGE SCALE GENOMIC DNA]</scope>
    <source>
        <strain evidence="1">F_SG_1</strain>
        <tissue evidence="1">Salivary glands</tissue>
    </source>
</reference>